<reference evidence="1" key="1">
    <citation type="submission" date="2023-03" db="EMBL/GenBank/DDBJ databases">
        <title>Massive genome expansion in bonnet fungi (Mycena s.s.) driven by repeated elements and novel gene families across ecological guilds.</title>
        <authorList>
            <consortium name="Lawrence Berkeley National Laboratory"/>
            <person name="Harder C.B."/>
            <person name="Miyauchi S."/>
            <person name="Viragh M."/>
            <person name="Kuo A."/>
            <person name="Thoen E."/>
            <person name="Andreopoulos B."/>
            <person name="Lu D."/>
            <person name="Skrede I."/>
            <person name="Drula E."/>
            <person name="Henrissat B."/>
            <person name="Morin E."/>
            <person name="Kohler A."/>
            <person name="Barry K."/>
            <person name="LaButti K."/>
            <person name="Morin E."/>
            <person name="Salamov A."/>
            <person name="Lipzen A."/>
            <person name="Mereny Z."/>
            <person name="Hegedus B."/>
            <person name="Baldrian P."/>
            <person name="Stursova M."/>
            <person name="Weitz H."/>
            <person name="Taylor A."/>
            <person name="Grigoriev I.V."/>
            <person name="Nagy L.G."/>
            <person name="Martin F."/>
            <person name="Kauserud H."/>
        </authorList>
    </citation>
    <scope>NUCLEOTIDE SEQUENCE</scope>
    <source>
        <strain evidence="1">CBHHK188m</strain>
    </source>
</reference>
<dbReference type="AlphaFoldDB" id="A0AAD7JDK3"/>
<protein>
    <submittedName>
        <fullName evidence="1">Uncharacterized protein</fullName>
    </submittedName>
</protein>
<evidence type="ECO:0000313" key="1">
    <source>
        <dbReference type="EMBL" id="KAJ7760250.1"/>
    </source>
</evidence>
<dbReference type="EMBL" id="JARJLG010000049">
    <property type="protein sequence ID" value="KAJ7760250.1"/>
    <property type="molecule type" value="Genomic_DNA"/>
</dbReference>
<name>A0AAD7JDK3_9AGAR</name>
<sequence length="190" mass="20530">MRRVGAVETNAGRVQNEDAMGTGYMSKRLRIQLEGRTSIAEQSVGGVSYATVGDERKTRGGDREVGPEPIIVGAQATKWDYGAAAAGWDSEQIRSCSEGLISLHTVDLLTSVQPTCNSKPVREFSYWLGIFRTNGKIPGLISDCTSGTPNGIERESTEQSLPACPSNGHPGVLDLDKECKTRREKTPTMI</sequence>
<accession>A0AAD7JDK3</accession>
<comment type="caution">
    <text evidence="1">The sequence shown here is derived from an EMBL/GenBank/DDBJ whole genome shotgun (WGS) entry which is preliminary data.</text>
</comment>
<evidence type="ECO:0000313" key="2">
    <source>
        <dbReference type="Proteomes" id="UP001215280"/>
    </source>
</evidence>
<proteinExistence type="predicted"/>
<dbReference type="Proteomes" id="UP001215280">
    <property type="component" value="Unassembled WGS sequence"/>
</dbReference>
<organism evidence="1 2">
    <name type="scientific">Mycena maculata</name>
    <dbReference type="NCBI Taxonomy" id="230809"/>
    <lineage>
        <taxon>Eukaryota</taxon>
        <taxon>Fungi</taxon>
        <taxon>Dikarya</taxon>
        <taxon>Basidiomycota</taxon>
        <taxon>Agaricomycotina</taxon>
        <taxon>Agaricomycetes</taxon>
        <taxon>Agaricomycetidae</taxon>
        <taxon>Agaricales</taxon>
        <taxon>Marasmiineae</taxon>
        <taxon>Mycenaceae</taxon>
        <taxon>Mycena</taxon>
    </lineage>
</organism>
<keyword evidence="2" id="KW-1185">Reference proteome</keyword>
<gene>
    <name evidence="1" type="ORF">DFH07DRAFT_771876</name>
</gene>